<comment type="subcellular location">
    <subcellularLocation>
        <location evidence="3">Chromosome</location>
        <location evidence="3">Centromere</location>
        <location evidence="3">Kinetochore</location>
    </subcellularLocation>
    <subcellularLocation>
        <location evidence="2">Cytoplasm</location>
        <location evidence="2">Cytoskeleton</location>
        <location evidence="2">Spindle</location>
    </subcellularLocation>
    <subcellularLocation>
        <location evidence="1">Nucleus</location>
    </subcellularLocation>
</comment>
<reference evidence="17 18" key="1">
    <citation type="submission" date="2011-02" db="EMBL/GenBank/DDBJ databases">
        <title>The Genome Sequence of Sphaeroforma arctica JP610.</title>
        <authorList>
            <consortium name="The Broad Institute Genome Sequencing Platform"/>
            <person name="Russ C."/>
            <person name="Cuomo C."/>
            <person name="Young S.K."/>
            <person name="Zeng Q."/>
            <person name="Gargeya S."/>
            <person name="Alvarado L."/>
            <person name="Berlin A."/>
            <person name="Chapman S.B."/>
            <person name="Chen Z."/>
            <person name="Freedman E."/>
            <person name="Gellesch M."/>
            <person name="Goldberg J."/>
            <person name="Griggs A."/>
            <person name="Gujja S."/>
            <person name="Heilman E."/>
            <person name="Heiman D."/>
            <person name="Howarth C."/>
            <person name="Mehta T."/>
            <person name="Neiman D."/>
            <person name="Pearson M."/>
            <person name="Roberts A."/>
            <person name="Saif S."/>
            <person name="Shea T."/>
            <person name="Shenoy N."/>
            <person name="Sisk P."/>
            <person name="Stolte C."/>
            <person name="Sykes S."/>
            <person name="White J."/>
            <person name="Yandava C."/>
            <person name="Burger G."/>
            <person name="Gray M.W."/>
            <person name="Holland P.W.H."/>
            <person name="King N."/>
            <person name="Lang F.B.F."/>
            <person name="Roger A.J."/>
            <person name="Ruiz-Trillo I."/>
            <person name="Haas B."/>
            <person name="Nusbaum C."/>
            <person name="Birren B."/>
        </authorList>
    </citation>
    <scope>NUCLEOTIDE SEQUENCE [LARGE SCALE GENOMIC DNA]</scope>
    <source>
        <strain evidence="17 18">JP610</strain>
    </source>
</reference>
<dbReference type="GeneID" id="25909801"/>
<dbReference type="InterPro" id="IPR013959">
    <property type="entry name" value="DASH_Dad4"/>
</dbReference>
<dbReference type="GO" id="GO:0072686">
    <property type="term" value="C:mitotic spindle"/>
    <property type="evidence" value="ECO:0007669"/>
    <property type="project" value="InterPro"/>
</dbReference>
<keyword evidence="8" id="KW-0132">Cell division</keyword>
<evidence type="ECO:0000256" key="13">
    <source>
        <dbReference type="ARBA" id="ARBA00023242"/>
    </source>
</evidence>
<keyword evidence="14" id="KW-0131">Cell cycle</keyword>
<protein>
    <recommendedName>
        <fullName evidence="5">DASH complex subunit DAD4</fullName>
    </recommendedName>
    <alternativeName>
        <fullName evidence="16">Outer kinetochore protein DAD4</fullName>
    </alternativeName>
</protein>
<comment type="similarity">
    <text evidence="4">Belongs to the DASH complex DAD4 family.</text>
</comment>
<keyword evidence="18" id="KW-1185">Reference proteome</keyword>
<dbReference type="GO" id="GO:0042729">
    <property type="term" value="C:DASH complex"/>
    <property type="evidence" value="ECO:0007669"/>
    <property type="project" value="InterPro"/>
</dbReference>
<evidence type="ECO:0000256" key="1">
    <source>
        <dbReference type="ARBA" id="ARBA00004123"/>
    </source>
</evidence>
<evidence type="ECO:0000256" key="3">
    <source>
        <dbReference type="ARBA" id="ARBA00004629"/>
    </source>
</evidence>
<evidence type="ECO:0000256" key="2">
    <source>
        <dbReference type="ARBA" id="ARBA00004186"/>
    </source>
</evidence>
<dbReference type="GO" id="GO:0008608">
    <property type="term" value="P:attachment of spindle microtubules to kinetochore"/>
    <property type="evidence" value="ECO:0007669"/>
    <property type="project" value="InterPro"/>
</dbReference>
<evidence type="ECO:0000256" key="14">
    <source>
        <dbReference type="ARBA" id="ARBA00023306"/>
    </source>
</evidence>
<keyword evidence="9" id="KW-0493">Microtubule</keyword>
<proteinExistence type="inferred from homology"/>
<keyword evidence="7" id="KW-0963">Cytoplasm</keyword>
<dbReference type="RefSeq" id="XP_014152171.1">
    <property type="nucleotide sequence ID" value="XM_014296696.1"/>
</dbReference>
<evidence type="ECO:0000256" key="12">
    <source>
        <dbReference type="ARBA" id="ARBA00023212"/>
    </source>
</evidence>
<dbReference type="AlphaFoldDB" id="A0A0L0FNH2"/>
<dbReference type="Pfam" id="PF08650">
    <property type="entry name" value="DASH_Dad4"/>
    <property type="match status" value="1"/>
</dbReference>
<evidence type="ECO:0000256" key="9">
    <source>
        <dbReference type="ARBA" id="ARBA00022701"/>
    </source>
</evidence>
<evidence type="ECO:0000256" key="8">
    <source>
        <dbReference type="ARBA" id="ARBA00022618"/>
    </source>
</evidence>
<dbReference type="GO" id="GO:0005874">
    <property type="term" value="C:microtubule"/>
    <property type="evidence" value="ECO:0007669"/>
    <property type="project" value="UniProtKB-KW"/>
</dbReference>
<accession>A0A0L0FNH2</accession>
<evidence type="ECO:0000256" key="11">
    <source>
        <dbReference type="ARBA" id="ARBA00022838"/>
    </source>
</evidence>
<evidence type="ECO:0000256" key="16">
    <source>
        <dbReference type="ARBA" id="ARBA00030569"/>
    </source>
</evidence>
<keyword evidence="11" id="KW-0995">Kinetochore</keyword>
<name>A0A0L0FNH2_9EUKA</name>
<keyword evidence="15" id="KW-0137">Centromere</keyword>
<evidence type="ECO:0000256" key="15">
    <source>
        <dbReference type="ARBA" id="ARBA00023328"/>
    </source>
</evidence>
<keyword evidence="13" id="KW-0539">Nucleus</keyword>
<organism evidence="17 18">
    <name type="scientific">Sphaeroforma arctica JP610</name>
    <dbReference type="NCBI Taxonomy" id="667725"/>
    <lineage>
        <taxon>Eukaryota</taxon>
        <taxon>Ichthyosporea</taxon>
        <taxon>Ichthyophonida</taxon>
        <taxon>Sphaeroforma</taxon>
    </lineage>
</organism>
<evidence type="ECO:0000313" key="17">
    <source>
        <dbReference type="EMBL" id="KNC78269.1"/>
    </source>
</evidence>
<dbReference type="GO" id="GO:0051301">
    <property type="term" value="P:cell division"/>
    <property type="evidence" value="ECO:0007669"/>
    <property type="project" value="UniProtKB-KW"/>
</dbReference>
<evidence type="ECO:0000256" key="10">
    <source>
        <dbReference type="ARBA" id="ARBA00022776"/>
    </source>
</evidence>
<keyword evidence="12" id="KW-0206">Cytoskeleton</keyword>
<sequence>MMDNPHSEQQHLLVDRIANNVEKLNDTVTSINTVMSDLRIYEKRIEKTAVVWSNYCRNMNLKAGSLRT</sequence>
<evidence type="ECO:0000256" key="5">
    <source>
        <dbReference type="ARBA" id="ARBA00020259"/>
    </source>
</evidence>
<evidence type="ECO:0000256" key="7">
    <source>
        <dbReference type="ARBA" id="ARBA00022490"/>
    </source>
</evidence>
<dbReference type="PANTHER" id="PTHR28222">
    <property type="entry name" value="DASH COMPLEX SUBUNIT DAD4"/>
    <property type="match status" value="1"/>
</dbReference>
<keyword evidence="6" id="KW-0158">Chromosome</keyword>
<dbReference type="OrthoDB" id="5516652at2759"/>
<dbReference type="PANTHER" id="PTHR28222:SF1">
    <property type="entry name" value="DASH COMPLEX SUBUNIT DAD4"/>
    <property type="match status" value="1"/>
</dbReference>
<evidence type="ECO:0000256" key="6">
    <source>
        <dbReference type="ARBA" id="ARBA00022454"/>
    </source>
</evidence>
<evidence type="ECO:0000256" key="4">
    <source>
        <dbReference type="ARBA" id="ARBA00009754"/>
    </source>
</evidence>
<keyword evidence="10" id="KW-0498">Mitosis</keyword>
<dbReference type="Proteomes" id="UP000054560">
    <property type="component" value="Unassembled WGS sequence"/>
</dbReference>
<dbReference type="EMBL" id="KQ242525">
    <property type="protein sequence ID" value="KNC78269.1"/>
    <property type="molecule type" value="Genomic_DNA"/>
</dbReference>
<evidence type="ECO:0000313" key="18">
    <source>
        <dbReference type="Proteomes" id="UP000054560"/>
    </source>
</evidence>
<gene>
    <name evidence="17" type="ORF">SARC_09297</name>
</gene>